<dbReference type="InterPro" id="IPR011387">
    <property type="entry name" value="TIF2A"/>
</dbReference>
<dbReference type="OrthoDB" id="2194683at2759"/>
<dbReference type="GO" id="GO:0000049">
    <property type="term" value="F:tRNA binding"/>
    <property type="evidence" value="ECO:0007669"/>
    <property type="project" value="TreeGrafter"/>
</dbReference>
<feature type="compositionally biased region" description="Acidic residues" evidence="5">
    <location>
        <begin position="401"/>
        <end position="412"/>
    </location>
</feature>
<feature type="domain" description="SnoaL-like" evidence="7">
    <location>
        <begin position="517"/>
        <end position="635"/>
    </location>
</feature>
<dbReference type="PANTHER" id="PTHR13227:SF0">
    <property type="entry name" value="EUKARYOTIC TRANSLATION INITIATION FACTOR 2A"/>
    <property type="match status" value="1"/>
</dbReference>
<dbReference type="Pfam" id="PF08662">
    <property type="entry name" value="eIF2A"/>
    <property type="match status" value="1"/>
</dbReference>
<evidence type="ECO:0000256" key="5">
    <source>
        <dbReference type="SAM" id="MobiDB-lite"/>
    </source>
</evidence>
<dbReference type="InterPro" id="IPR032710">
    <property type="entry name" value="NTF2-like_dom_sf"/>
</dbReference>
<dbReference type="Pfam" id="PF13474">
    <property type="entry name" value="SnoaL_3"/>
    <property type="match status" value="1"/>
</dbReference>
<keyword evidence="9" id="KW-1185">Reference proteome</keyword>
<reference evidence="8 9" key="1">
    <citation type="journal article" date="2017" name="Mol. Biol. Evol.">
        <title>The 4-celled Tetrabaena socialis nuclear genome reveals the essential components for genetic control of cell number at the origin of multicellularity in the volvocine lineage.</title>
        <authorList>
            <person name="Featherston J."/>
            <person name="Arakaki Y."/>
            <person name="Hanschen E.R."/>
            <person name="Ferris P.J."/>
            <person name="Michod R.E."/>
            <person name="Olson B.J.S.C."/>
            <person name="Nozaki H."/>
            <person name="Durand P.M."/>
        </authorList>
    </citation>
    <scope>NUCLEOTIDE SEQUENCE [LARGE SCALE GENOMIC DNA]</scope>
    <source>
        <strain evidence="8 9">NIES-571</strain>
    </source>
</reference>
<dbReference type="PANTHER" id="PTHR13227">
    <property type="entry name" value="EUKARYOTIC TRANSLATION INITIATION FACTOR 2A"/>
    <property type="match status" value="1"/>
</dbReference>
<dbReference type="GO" id="GO:0022627">
    <property type="term" value="C:cytosolic small ribosomal subunit"/>
    <property type="evidence" value="ECO:0007669"/>
    <property type="project" value="TreeGrafter"/>
</dbReference>
<accession>A0A2J8A6E9</accession>
<dbReference type="InterPro" id="IPR013979">
    <property type="entry name" value="TIF_beta_prop-like"/>
</dbReference>
<proteinExistence type="predicted"/>
<dbReference type="GO" id="GO:0003743">
    <property type="term" value="F:translation initiation factor activity"/>
    <property type="evidence" value="ECO:0007669"/>
    <property type="project" value="UniProtKB-KW"/>
</dbReference>
<dbReference type="Gene3D" id="3.10.450.50">
    <property type="match status" value="1"/>
</dbReference>
<keyword evidence="1 8" id="KW-0396">Initiation factor</keyword>
<dbReference type="GO" id="GO:0003729">
    <property type="term" value="F:mRNA binding"/>
    <property type="evidence" value="ECO:0007669"/>
    <property type="project" value="TreeGrafter"/>
</dbReference>
<name>A0A2J8A6E9_9CHLO</name>
<evidence type="ECO:0000256" key="2">
    <source>
        <dbReference type="ARBA" id="ARBA00022574"/>
    </source>
</evidence>
<evidence type="ECO:0000313" key="9">
    <source>
        <dbReference type="Proteomes" id="UP000236333"/>
    </source>
</evidence>
<evidence type="ECO:0000259" key="7">
    <source>
        <dbReference type="Pfam" id="PF13474"/>
    </source>
</evidence>
<comment type="caution">
    <text evidence="8">The sequence shown here is derived from an EMBL/GenBank/DDBJ whole genome shotgun (WGS) entry which is preliminary data.</text>
</comment>
<dbReference type="SUPFAM" id="SSF82171">
    <property type="entry name" value="DPP6 N-terminal domain-like"/>
    <property type="match status" value="1"/>
</dbReference>
<feature type="domain" description="Translation initiation factor beta propellor-like" evidence="6">
    <location>
        <begin position="210"/>
        <end position="343"/>
    </location>
</feature>
<keyword evidence="4" id="KW-0648">Protein biosynthesis</keyword>
<dbReference type="GO" id="GO:0043022">
    <property type="term" value="F:ribosome binding"/>
    <property type="evidence" value="ECO:0007669"/>
    <property type="project" value="TreeGrafter"/>
</dbReference>
<dbReference type="InterPro" id="IPR037401">
    <property type="entry name" value="SnoaL-like"/>
</dbReference>
<evidence type="ECO:0000259" key="6">
    <source>
        <dbReference type="Pfam" id="PF08662"/>
    </source>
</evidence>
<evidence type="ECO:0000256" key="1">
    <source>
        <dbReference type="ARBA" id="ARBA00022540"/>
    </source>
</evidence>
<feature type="compositionally biased region" description="Low complexity" evidence="5">
    <location>
        <begin position="413"/>
        <end position="426"/>
    </location>
</feature>
<feature type="region of interest" description="Disordered" evidence="5">
    <location>
        <begin position="374"/>
        <end position="442"/>
    </location>
</feature>
<dbReference type="SUPFAM" id="SSF54427">
    <property type="entry name" value="NTF2-like"/>
    <property type="match status" value="1"/>
</dbReference>
<dbReference type="Proteomes" id="UP000236333">
    <property type="component" value="Unassembled WGS sequence"/>
</dbReference>
<evidence type="ECO:0000256" key="4">
    <source>
        <dbReference type="ARBA" id="ARBA00022917"/>
    </source>
</evidence>
<gene>
    <name evidence="8" type="ORF">TSOC_005410</name>
</gene>
<keyword evidence="3" id="KW-0677">Repeat</keyword>
<protein>
    <submittedName>
        <fullName evidence="8">Eukaryotic translation initiation factor 2A</fullName>
    </submittedName>
</protein>
<evidence type="ECO:0000313" key="8">
    <source>
        <dbReference type="EMBL" id="PNH08063.1"/>
    </source>
</evidence>
<sequence>MSSQLLGRTPEGIQLVTVGQRAAQELCTPGSAIMCTADGSRLVHSGQGCVRLIDLDAAQQVVELKEDGVVLSALSSTGAFLVTCQRPTKAGEGPPAQNLKVWDLASGLCVFSMVQKQVNKDHWPVLHWTHDDESFIHMVTNTIHVYSRSDGFSAYRKVAIKGIGGVALSPVPRGGSVQVVAAFLPEVKAAPAATGIYALDVPEPQPTVRKSFFRTQGANMLWNSLGSACLVMSYADFDATNQSYYGEQKLHFLPADPARADDAVTVPLPKEGPVHDVQWSPTGDCFIAIAGFMPAKVTLFNSSCKPVYDLGSGPYNMVRWNPFGRFFAITGFGNLPGDIVFYEYGGVAFSLARDDDDDKPGKIKAGARVRLPPGADFVNTSGSNKAASKNAKRRSKKKDGEDDGRDATEEAVAEVAEAVASTSLEAPQPAAAVPDSEEARQKRVRALQKKQRQIQELKDKLAQGGKALTPEQQEKLAGEQAILQELASLGATVTSGTRQSDGQEVGGLKQQVSASAVEDANRKFYDAFMSGRIEEMDKIIGEGEHVQIVHPGAGCIAGREQVMESWRTVLRGVRPGAFKVKLEDVRVYAREDAGFVTCVEVIDADDSTGRIVATNIFEKQGGVWRIVQHHGSPPIARFR</sequence>
<evidence type="ECO:0000256" key="3">
    <source>
        <dbReference type="ARBA" id="ARBA00022737"/>
    </source>
</evidence>
<keyword evidence="2" id="KW-0853">WD repeat</keyword>
<dbReference type="AlphaFoldDB" id="A0A2J8A6E9"/>
<organism evidence="8 9">
    <name type="scientific">Tetrabaena socialis</name>
    <dbReference type="NCBI Taxonomy" id="47790"/>
    <lineage>
        <taxon>Eukaryota</taxon>
        <taxon>Viridiplantae</taxon>
        <taxon>Chlorophyta</taxon>
        <taxon>core chlorophytes</taxon>
        <taxon>Chlorophyceae</taxon>
        <taxon>CS clade</taxon>
        <taxon>Chlamydomonadales</taxon>
        <taxon>Tetrabaenaceae</taxon>
        <taxon>Tetrabaena</taxon>
    </lineage>
</organism>
<dbReference type="EMBL" id="PGGS01000147">
    <property type="protein sequence ID" value="PNH08063.1"/>
    <property type="molecule type" value="Genomic_DNA"/>
</dbReference>